<name>A0A502KP97_9GAMM</name>
<evidence type="ECO:0000313" key="3">
    <source>
        <dbReference type="EMBL" id="TPH13286.1"/>
    </source>
</evidence>
<dbReference type="Pfam" id="PF13439">
    <property type="entry name" value="Glyco_transf_4"/>
    <property type="match status" value="1"/>
</dbReference>
<sequence length="382" mass="42649">MLLLRLKHKEELLAIPSNQLPVIVHLIYRLDIGGLERVMLNCINKLAGEPYKHVIISLTDANHFAQDQESPLEVFCLNKKQGNDFSVHFKLFKLLKQIQPHILHSYNLSTIEYHPIAWLAGVPGHIHAEHGRDIADPQGLNKKHNFLRKLMAYFIQRYICVSEDLFQWLISTVGIPQNKALLIQNGIDTEQFNLAKKDSDSIRLAIVARISPVKDHYNLLKALVILQGKVGLQDMPQVSVVGDGTQKAELEKFCQSNKLTSVNFLGARDDIAQIISETDIFVLSSLAEGIPMTILEAMSGKTAVVSTAVGGIPEVITDGVEGFLVEKSNPEALASAIKKYLDEPELIAKHGEKGRERILNHFNEKNMVQAYLNEYNALIGKG</sequence>
<dbReference type="SUPFAM" id="SSF53756">
    <property type="entry name" value="UDP-Glycosyltransferase/glycogen phosphorylase"/>
    <property type="match status" value="1"/>
</dbReference>
<dbReference type="PANTHER" id="PTHR12526:SF630">
    <property type="entry name" value="GLYCOSYLTRANSFERASE"/>
    <property type="match status" value="1"/>
</dbReference>
<reference evidence="3 4" key="1">
    <citation type="submission" date="2019-01" db="EMBL/GenBank/DDBJ databases">
        <title>Litorilituus lipolytica sp. nov., isolated from intertidal sand of the Yellow Sea in China.</title>
        <authorList>
            <person name="Liu A."/>
        </authorList>
    </citation>
    <scope>NUCLEOTIDE SEQUENCE [LARGE SCALE GENOMIC DNA]</scope>
    <source>
        <strain evidence="3 4">RZ04</strain>
    </source>
</reference>
<dbReference type="AlphaFoldDB" id="A0A502KP97"/>
<dbReference type="NCBIfam" id="TIGR03088">
    <property type="entry name" value="stp2"/>
    <property type="match status" value="1"/>
</dbReference>
<dbReference type="InterPro" id="IPR001296">
    <property type="entry name" value="Glyco_trans_1"/>
</dbReference>
<feature type="domain" description="Glycosyl transferase family 1" evidence="1">
    <location>
        <begin position="192"/>
        <end position="357"/>
    </location>
</feature>
<evidence type="ECO:0000313" key="4">
    <source>
        <dbReference type="Proteomes" id="UP000315303"/>
    </source>
</evidence>
<dbReference type="InterPro" id="IPR017522">
    <property type="entry name" value="Sugar_tfrase_PEP-CTERM_Stp2"/>
</dbReference>
<comment type="caution">
    <text evidence="3">The sequence shown here is derived from an EMBL/GenBank/DDBJ whole genome shotgun (WGS) entry which is preliminary data.</text>
</comment>
<dbReference type="InterPro" id="IPR028098">
    <property type="entry name" value="Glyco_trans_4-like_N"/>
</dbReference>
<accession>A0A502KP97</accession>
<dbReference type="OrthoDB" id="9775208at2"/>
<dbReference type="Proteomes" id="UP000315303">
    <property type="component" value="Unassembled WGS sequence"/>
</dbReference>
<feature type="domain" description="Glycosyltransferase subfamily 4-like N-terminal" evidence="2">
    <location>
        <begin position="32"/>
        <end position="191"/>
    </location>
</feature>
<dbReference type="GO" id="GO:0016757">
    <property type="term" value="F:glycosyltransferase activity"/>
    <property type="evidence" value="ECO:0007669"/>
    <property type="project" value="InterPro"/>
</dbReference>
<evidence type="ECO:0000259" key="2">
    <source>
        <dbReference type="Pfam" id="PF13439"/>
    </source>
</evidence>
<dbReference type="PANTHER" id="PTHR12526">
    <property type="entry name" value="GLYCOSYLTRANSFERASE"/>
    <property type="match status" value="1"/>
</dbReference>
<dbReference type="EMBL" id="SAWY01000036">
    <property type="protein sequence ID" value="TPH13286.1"/>
    <property type="molecule type" value="Genomic_DNA"/>
</dbReference>
<gene>
    <name evidence="3" type="ORF">EPA86_13920</name>
</gene>
<dbReference type="Pfam" id="PF00534">
    <property type="entry name" value="Glycos_transf_1"/>
    <property type="match status" value="1"/>
</dbReference>
<organism evidence="3 4">
    <name type="scientific">Litorilituus lipolyticus</name>
    <dbReference type="NCBI Taxonomy" id="2491017"/>
    <lineage>
        <taxon>Bacteria</taxon>
        <taxon>Pseudomonadati</taxon>
        <taxon>Pseudomonadota</taxon>
        <taxon>Gammaproteobacteria</taxon>
        <taxon>Alteromonadales</taxon>
        <taxon>Colwelliaceae</taxon>
        <taxon>Litorilituus</taxon>
    </lineage>
</organism>
<dbReference type="GO" id="GO:1901135">
    <property type="term" value="P:carbohydrate derivative metabolic process"/>
    <property type="evidence" value="ECO:0007669"/>
    <property type="project" value="UniProtKB-ARBA"/>
</dbReference>
<proteinExistence type="predicted"/>
<evidence type="ECO:0000259" key="1">
    <source>
        <dbReference type="Pfam" id="PF00534"/>
    </source>
</evidence>
<keyword evidence="4" id="KW-1185">Reference proteome</keyword>
<protein>
    <submittedName>
        <fullName evidence="3">TIGR03088 family PEP-CTERM/XrtA system glycosyltransferase</fullName>
    </submittedName>
</protein>
<dbReference type="Gene3D" id="3.40.50.2000">
    <property type="entry name" value="Glycogen Phosphorylase B"/>
    <property type="match status" value="2"/>
</dbReference>
<keyword evidence="3" id="KW-0808">Transferase</keyword>